<evidence type="ECO:0000256" key="8">
    <source>
        <dbReference type="ARBA" id="ARBA00023136"/>
    </source>
</evidence>
<evidence type="ECO:0000256" key="5">
    <source>
        <dbReference type="ARBA" id="ARBA00022692"/>
    </source>
</evidence>
<dbReference type="EMBL" id="CP016414">
    <property type="protein sequence ID" value="ANU35785.1"/>
    <property type="molecule type" value="Genomic_DNA"/>
</dbReference>
<dbReference type="InterPro" id="IPR002541">
    <property type="entry name" value="Cyt_c_assembly"/>
</dbReference>
<dbReference type="PRINTS" id="PR01411">
    <property type="entry name" value="CCMFBIOGNSIS"/>
</dbReference>
<keyword evidence="4" id="KW-0997">Cell inner membrane</keyword>
<keyword evidence="5" id="KW-0812">Transmembrane</keyword>
<evidence type="ECO:0000256" key="3">
    <source>
        <dbReference type="ARBA" id="ARBA00022475"/>
    </source>
</evidence>
<proteinExistence type="inferred from homology"/>
<dbReference type="Pfam" id="PF16327">
    <property type="entry name" value="CcmF_C"/>
    <property type="match status" value="1"/>
</dbReference>
<gene>
    <name evidence="10" type="ORF">VSVS05_00653</name>
</gene>
<dbReference type="GeneID" id="96871350"/>
<keyword evidence="8" id="KW-0472">Membrane</keyword>
<dbReference type="GO" id="GO:0020037">
    <property type="term" value="F:heme binding"/>
    <property type="evidence" value="ECO:0007669"/>
    <property type="project" value="InterPro"/>
</dbReference>
<evidence type="ECO:0000256" key="2">
    <source>
        <dbReference type="ARBA" id="ARBA00009186"/>
    </source>
</evidence>
<dbReference type="Pfam" id="PF01578">
    <property type="entry name" value="Cytochrom_C_asm"/>
    <property type="match status" value="1"/>
</dbReference>
<organism evidence="10 11">
    <name type="scientific">Vibrio scophthalmi</name>
    <dbReference type="NCBI Taxonomy" id="45658"/>
    <lineage>
        <taxon>Bacteria</taxon>
        <taxon>Pseudomonadati</taxon>
        <taxon>Pseudomonadota</taxon>
        <taxon>Gammaproteobacteria</taxon>
        <taxon>Vibrionales</taxon>
        <taxon>Vibrionaceae</taxon>
        <taxon>Vibrio</taxon>
    </lineage>
</organism>
<evidence type="ECO:0000256" key="1">
    <source>
        <dbReference type="ARBA" id="ARBA00004429"/>
    </source>
</evidence>
<keyword evidence="11" id="KW-1185">Reference proteome</keyword>
<keyword evidence="7" id="KW-1133">Transmembrane helix</keyword>
<dbReference type="NCBIfam" id="NF007691">
    <property type="entry name" value="PRK10369.1"/>
    <property type="match status" value="1"/>
</dbReference>
<dbReference type="AlphaFoldDB" id="A0A1B1NR12"/>
<evidence type="ECO:0000256" key="9">
    <source>
        <dbReference type="ARBA" id="ARBA00037230"/>
    </source>
</evidence>
<dbReference type="PRINTS" id="PR01410">
    <property type="entry name" value="CCBIOGENESIS"/>
</dbReference>
<reference evidence="10 11" key="1">
    <citation type="submission" date="2016-07" db="EMBL/GenBank/DDBJ databases">
        <title>Genome sequencing of Vibrio scophthalmi strain VS-05, an isolated from Paralichthys olivaceus.</title>
        <authorList>
            <person name="Han H.-J."/>
        </authorList>
    </citation>
    <scope>NUCLEOTIDE SEQUENCE [LARGE SCALE GENOMIC DNA]</scope>
    <source>
        <strain evidence="10 11">VS-05</strain>
    </source>
</reference>
<comment type="function">
    <text evidence="9">Required for the biogenesis of c-type cytochromes. Possible subunit of a heme lyase.</text>
</comment>
<comment type="similarity">
    <text evidence="2">Belongs to the CcmF/CycK/Ccl1/NrfE/CcsA family.</text>
</comment>
<dbReference type="GO" id="GO:0005886">
    <property type="term" value="C:plasma membrane"/>
    <property type="evidence" value="ECO:0007669"/>
    <property type="project" value="UniProtKB-SubCell"/>
</dbReference>
<accession>A0A1B1NR12</accession>
<keyword evidence="3" id="KW-1003">Cell membrane</keyword>
<dbReference type="PANTHER" id="PTHR43653:SF1">
    <property type="entry name" value="CYTOCHROME C-TYPE BIOGENESIS PROTEIN CCMF"/>
    <property type="match status" value="1"/>
</dbReference>
<evidence type="ECO:0000313" key="11">
    <source>
        <dbReference type="Proteomes" id="UP000092528"/>
    </source>
</evidence>
<keyword evidence="6" id="KW-0201">Cytochrome c-type biogenesis</keyword>
<dbReference type="InterPro" id="IPR003568">
    <property type="entry name" value="Cyt_c_biogenesis_CcmF"/>
</dbReference>
<evidence type="ECO:0000313" key="10">
    <source>
        <dbReference type="EMBL" id="ANU35785.1"/>
    </source>
</evidence>
<dbReference type="Proteomes" id="UP000092528">
    <property type="component" value="Chromosome 1"/>
</dbReference>
<dbReference type="GO" id="GO:0017004">
    <property type="term" value="P:cytochrome complex assembly"/>
    <property type="evidence" value="ECO:0007669"/>
    <property type="project" value="UniProtKB-KW"/>
</dbReference>
<evidence type="ECO:0000256" key="7">
    <source>
        <dbReference type="ARBA" id="ARBA00022989"/>
    </source>
</evidence>
<sequence length="639" mass="71052">MIGEVGHFALIWLAVSSLMSTVCYAWQKWQLKRVPTSLSFIVGLNGVFATLSLLMLALLFVQDQFQYDYVASHSNSALPVYFKVAAVWGGHQGSMLFWVFTLSLCSALISRLSTSKESALTGYIEDVCWVVQLFVAAFAWFTLLASNPFVYASVLVEQGRDLNPMLQDIGLIFHPPLLYLGYIGFSTVFAFAFAALLQTPYHPAWIKLCLPWTILAWFFLTIGIVVGAWWAYNELGWGGWWFWDPVENASLLPWLTGSALLHVMLAARRQQQLMIWVVILALVTFNLSILGTFIVRSGILTSVHAFAVDPSKGIALLLILAVTLLVGFVLLMLRSDMIQSAPIQSLFGRGYLILLSLGLFLVATLTVLLGTFYPMLYEMIGLGQISVGAPYFNTLFYPLSLIALLVMGAVPLLKWHHGSHLTPTQIISLASISLAAGASLYVLQVEAFSFATLLVWAGACWVIVTHSYFAMMQRKVTFMLLAHVGFAIGSIGAVMNAEHSYELNQKMSAGTVIEVGDWQVEYLESHWYIGANYTAQQGIIEFRRGNDHFIVKPERRHYPVRVMNMSEPSIKSVWNGDYYLTLGPKVSAQAYAVKIQFKAYVNWIWFGALLAAFGALIPLSARVVARYKARSAYGIIAQA</sequence>
<comment type="subcellular location">
    <subcellularLocation>
        <location evidence="1">Cell inner membrane</location>
        <topology evidence="1">Multi-pass membrane protein</topology>
    </subcellularLocation>
</comment>
<dbReference type="InterPro" id="IPR003567">
    <property type="entry name" value="Cyt_c_biogenesis"/>
</dbReference>
<dbReference type="STRING" id="45658.VSVS12_02320"/>
<name>A0A1B1NR12_9VIBR</name>
<evidence type="ECO:0000256" key="6">
    <source>
        <dbReference type="ARBA" id="ARBA00022748"/>
    </source>
</evidence>
<dbReference type="KEGG" id="vsc:VSVS12_02320"/>
<dbReference type="PANTHER" id="PTHR43653">
    <property type="entry name" value="CYTOCHROME C ASSEMBLY PROTEIN-RELATED"/>
    <property type="match status" value="1"/>
</dbReference>
<dbReference type="PATRIC" id="fig|45658.6.peg.2287"/>
<evidence type="ECO:0000256" key="4">
    <source>
        <dbReference type="ARBA" id="ARBA00022519"/>
    </source>
</evidence>
<dbReference type="GO" id="GO:0015232">
    <property type="term" value="F:heme transmembrane transporter activity"/>
    <property type="evidence" value="ECO:0007669"/>
    <property type="project" value="InterPro"/>
</dbReference>
<dbReference type="RefSeq" id="WP_065430734.1">
    <property type="nucleotide sequence ID" value="NZ_CP016307.1"/>
</dbReference>
<protein>
    <submittedName>
        <fullName evidence="10">Cytochrome c-type bioproteinis protein CcmF</fullName>
    </submittedName>
</protein>
<dbReference type="InterPro" id="IPR032523">
    <property type="entry name" value="CcmF_C"/>
</dbReference>